<organism evidence="6 7">
    <name type="scientific">Leishmania martiniquensis</name>
    <dbReference type="NCBI Taxonomy" id="1580590"/>
    <lineage>
        <taxon>Eukaryota</taxon>
        <taxon>Discoba</taxon>
        <taxon>Euglenozoa</taxon>
        <taxon>Kinetoplastea</taxon>
        <taxon>Metakinetoplastina</taxon>
        <taxon>Trypanosomatida</taxon>
        <taxon>Trypanosomatidae</taxon>
        <taxon>Leishmaniinae</taxon>
        <taxon>Leishmania</taxon>
    </lineage>
</organism>
<comment type="similarity">
    <text evidence="1">Belongs to the glycosyltransferase 2 family.</text>
</comment>
<keyword evidence="3" id="KW-0808">Transferase</keyword>
<evidence type="ECO:0000313" key="6">
    <source>
        <dbReference type="EMBL" id="KAG5470808.1"/>
    </source>
</evidence>
<dbReference type="EMBL" id="JAFEUZ010000032">
    <property type="protein sequence ID" value="KAG5470808.1"/>
    <property type="molecule type" value="Genomic_DNA"/>
</dbReference>
<dbReference type="GeneID" id="92512164"/>
<accession>A0A836GVY9</accession>
<name>A0A836GVY9_9TRYP</name>
<dbReference type="Gene3D" id="3.90.550.10">
    <property type="entry name" value="Spore Coat Polysaccharide Biosynthesis Protein SpsA, Chain A"/>
    <property type="match status" value="1"/>
</dbReference>
<dbReference type="RefSeq" id="XP_067176201.1">
    <property type="nucleotide sequence ID" value="XM_067319652.1"/>
</dbReference>
<dbReference type="PANTHER" id="PTHR43179">
    <property type="entry name" value="RHAMNOSYLTRANSFERASE WBBL"/>
    <property type="match status" value="1"/>
</dbReference>
<feature type="compositionally biased region" description="Polar residues" evidence="4">
    <location>
        <begin position="69"/>
        <end position="79"/>
    </location>
</feature>
<proteinExistence type="inferred from homology"/>
<evidence type="ECO:0000256" key="4">
    <source>
        <dbReference type="SAM" id="MobiDB-lite"/>
    </source>
</evidence>
<evidence type="ECO:0000313" key="7">
    <source>
        <dbReference type="Proteomes" id="UP000673552"/>
    </source>
</evidence>
<comment type="caution">
    <text evidence="6">The sequence shown here is derived from an EMBL/GenBank/DDBJ whole genome shotgun (WGS) entry which is preliminary data.</text>
</comment>
<dbReference type="PANTHER" id="PTHR43179:SF12">
    <property type="entry name" value="GALACTOFURANOSYLTRANSFERASE GLFT2"/>
    <property type="match status" value="1"/>
</dbReference>
<dbReference type="SUPFAM" id="SSF53448">
    <property type="entry name" value="Nucleotide-diphospho-sugar transferases"/>
    <property type="match status" value="1"/>
</dbReference>
<gene>
    <name evidence="6" type="ORF">LSCM1_02058</name>
</gene>
<dbReference type="InterPro" id="IPR029044">
    <property type="entry name" value="Nucleotide-diphossugar_trans"/>
</dbReference>
<evidence type="ECO:0000256" key="1">
    <source>
        <dbReference type="ARBA" id="ARBA00006739"/>
    </source>
</evidence>
<keyword evidence="7" id="KW-1185">Reference proteome</keyword>
<feature type="domain" description="Glycosyltransferase 2-like" evidence="5">
    <location>
        <begin position="172"/>
        <end position="277"/>
    </location>
</feature>
<dbReference type="GO" id="GO:0016757">
    <property type="term" value="F:glycosyltransferase activity"/>
    <property type="evidence" value="ECO:0007669"/>
    <property type="project" value="UniProtKB-KW"/>
</dbReference>
<dbReference type="AlphaFoldDB" id="A0A836GVY9"/>
<dbReference type="Proteomes" id="UP000673552">
    <property type="component" value="Chromosome 32"/>
</dbReference>
<protein>
    <recommendedName>
        <fullName evidence="5">Glycosyltransferase 2-like domain-containing protein</fullName>
    </recommendedName>
</protein>
<feature type="region of interest" description="Disordered" evidence="4">
    <location>
        <begin position="56"/>
        <end position="79"/>
    </location>
</feature>
<dbReference type="KEGG" id="lmat:92512164"/>
<reference evidence="6 7" key="1">
    <citation type="submission" date="2021-03" db="EMBL/GenBank/DDBJ databases">
        <title>Leishmania (Mundinia) martiniquensis Genome sequencing and assembly.</title>
        <authorList>
            <person name="Almutairi H."/>
            <person name="Gatherer D."/>
        </authorList>
    </citation>
    <scope>NUCLEOTIDE SEQUENCE [LARGE SCALE GENOMIC DNA]</scope>
    <source>
        <strain evidence="6">LSCM1</strain>
    </source>
</reference>
<evidence type="ECO:0000256" key="2">
    <source>
        <dbReference type="ARBA" id="ARBA00022676"/>
    </source>
</evidence>
<evidence type="ECO:0000256" key="3">
    <source>
        <dbReference type="ARBA" id="ARBA00022679"/>
    </source>
</evidence>
<evidence type="ECO:0000259" key="5">
    <source>
        <dbReference type="Pfam" id="PF00535"/>
    </source>
</evidence>
<dbReference type="OrthoDB" id="259152at2759"/>
<sequence length="550" mass="62690">MLRSRCLFMTFRTLIAVALVAVVALVVFNTVPLRIPSKPPLGPPLDANVLRYGGSRSTGGPGALEKPTASESGPHTSNDSALFESLLTEITRRKDLPKEMEAWSRMRLPKDWMECIRWTLRLDRRGRPLHTVTEMADAIPLLITPLTGDVRFFPYFVCSLDVAVRYHYVIQNERDPETTAVIDALERRFGNSGRMLIVRNRYNRGYSGSMNQGFEWALKERTADEVPWVFACGVDVIFEPGLLATMVAVVQNNTRDDASMLAALRTEVELEERLLREGNFSYYERWAPRGRPLKVLRSGFPGVPLNVRTAPLLPDRIRYMVADENRENGIVTDAELRTRFFGNYVATVTPVPGALGTIAVTRLALSTVGYFDENFFPAYMDDIDIRWRHFSYGFTSLYGEHNGPAIRWHHYNAANLRGSPFVGEDLEKYGTEVNYSGRAFLNYISRSKGLYEKLKYGPRDLTGVWRQSVQKGEYKYMYFNVSHYPADTWVLDEGARQCMFRHTYSYETETWARPTDCAYRPPTLEESGVLGLDQLASYREAVKLSNATYK</sequence>
<keyword evidence="2" id="KW-0328">Glycosyltransferase</keyword>
<dbReference type="Pfam" id="PF00535">
    <property type="entry name" value="Glycos_transf_2"/>
    <property type="match status" value="1"/>
</dbReference>
<dbReference type="InterPro" id="IPR001173">
    <property type="entry name" value="Glyco_trans_2-like"/>
</dbReference>